<feature type="region of interest" description="Disordered" evidence="1">
    <location>
        <begin position="1"/>
        <end position="33"/>
    </location>
</feature>
<feature type="compositionally biased region" description="Pro residues" evidence="1">
    <location>
        <begin position="12"/>
        <end position="29"/>
    </location>
</feature>
<reference evidence="2 3" key="1">
    <citation type="submission" date="2015-01" db="EMBL/GenBank/DDBJ databases">
        <title>Evolution of Trichinella species and genotypes.</title>
        <authorList>
            <person name="Korhonen P.K."/>
            <person name="Edoardo P."/>
            <person name="Giuseppe L.R."/>
            <person name="Gasser R.B."/>
        </authorList>
    </citation>
    <scope>NUCLEOTIDE SEQUENCE [LARGE SCALE GENOMIC DNA]</scope>
    <source>
        <strain evidence="2">ISS417</strain>
    </source>
</reference>
<dbReference type="Proteomes" id="UP000055048">
    <property type="component" value="Unassembled WGS sequence"/>
</dbReference>
<accession>A0A0V0SQ99</accession>
<feature type="non-terminal residue" evidence="2">
    <location>
        <position position="1"/>
    </location>
</feature>
<evidence type="ECO:0000313" key="3">
    <source>
        <dbReference type="Proteomes" id="UP000055048"/>
    </source>
</evidence>
<feature type="non-terminal residue" evidence="2">
    <location>
        <position position="45"/>
    </location>
</feature>
<keyword evidence="3" id="KW-1185">Reference proteome</keyword>
<comment type="caution">
    <text evidence="2">The sequence shown here is derived from an EMBL/GenBank/DDBJ whole genome shotgun (WGS) entry which is preliminary data.</text>
</comment>
<protein>
    <submittedName>
        <fullName evidence="2">Uncharacterized protein</fullName>
    </submittedName>
</protein>
<evidence type="ECO:0000313" key="2">
    <source>
        <dbReference type="EMBL" id="KRX29088.1"/>
    </source>
</evidence>
<sequence>LPFGQPDRPRAAPHPPAPGPPTASSPPSPRAGLTILAEMTMGGPI</sequence>
<name>A0A0V0SQ99_9BILA</name>
<organism evidence="2 3">
    <name type="scientific">Trichinella murrelli</name>
    <dbReference type="NCBI Taxonomy" id="144512"/>
    <lineage>
        <taxon>Eukaryota</taxon>
        <taxon>Metazoa</taxon>
        <taxon>Ecdysozoa</taxon>
        <taxon>Nematoda</taxon>
        <taxon>Enoplea</taxon>
        <taxon>Dorylaimia</taxon>
        <taxon>Trichinellida</taxon>
        <taxon>Trichinellidae</taxon>
        <taxon>Trichinella</taxon>
    </lineage>
</organism>
<gene>
    <name evidence="2" type="ORF">T05_11914</name>
</gene>
<evidence type="ECO:0000256" key="1">
    <source>
        <dbReference type="SAM" id="MobiDB-lite"/>
    </source>
</evidence>
<dbReference type="EMBL" id="JYDJ01003679">
    <property type="protein sequence ID" value="KRX29088.1"/>
    <property type="molecule type" value="Genomic_DNA"/>
</dbReference>
<dbReference type="AlphaFoldDB" id="A0A0V0SQ99"/>
<proteinExistence type="predicted"/>